<feature type="chain" id="PRO_5022108590" description="Gram-positive cocci surface proteins LPxTG domain-containing protein" evidence="3">
    <location>
        <begin position="19"/>
        <end position="131"/>
    </location>
</feature>
<accession>A0A554LHI9</accession>
<protein>
    <recommendedName>
        <fullName evidence="6">Gram-positive cocci surface proteins LPxTG domain-containing protein</fullName>
    </recommendedName>
</protein>
<evidence type="ECO:0000256" key="3">
    <source>
        <dbReference type="SAM" id="SignalP"/>
    </source>
</evidence>
<feature type="compositionally biased region" description="Low complexity" evidence="1">
    <location>
        <begin position="48"/>
        <end position="99"/>
    </location>
</feature>
<evidence type="ECO:0008006" key="6">
    <source>
        <dbReference type="Google" id="ProtNLM"/>
    </source>
</evidence>
<dbReference type="Proteomes" id="UP000315689">
    <property type="component" value="Unassembled WGS sequence"/>
</dbReference>
<feature type="signal peptide" evidence="3">
    <location>
        <begin position="1"/>
        <end position="18"/>
    </location>
</feature>
<keyword evidence="2" id="KW-0472">Membrane</keyword>
<evidence type="ECO:0000256" key="1">
    <source>
        <dbReference type="SAM" id="MobiDB-lite"/>
    </source>
</evidence>
<dbReference type="EMBL" id="VMGK01000036">
    <property type="protein sequence ID" value="TSC92307.1"/>
    <property type="molecule type" value="Genomic_DNA"/>
</dbReference>
<dbReference type="NCBIfam" id="TIGR01167">
    <property type="entry name" value="LPXTG_anchor"/>
    <property type="match status" value="1"/>
</dbReference>
<keyword evidence="2" id="KW-0812">Transmembrane</keyword>
<dbReference type="AlphaFoldDB" id="A0A554LHI9"/>
<keyword evidence="3" id="KW-0732">Signal</keyword>
<keyword evidence="2" id="KW-1133">Transmembrane helix</keyword>
<evidence type="ECO:0000313" key="5">
    <source>
        <dbReference type="Proteomes" id="UP000315689"/>
    </source>
</evidence>
<feature type="transmembrane region" description="Helical" evidence="2">
    <location>
        <begin position="100"/>
        <end position="118"/>
    </location>
</feature>
<evidence type="ECO:0000256" key="2">
    <source>
        <dbReference type="SAM" id="Phobius"/>
    </source>
</evidence>
<comment type="caution">
    <text evidence="4">The sequence shown here is derived from an EMBL/GenBank/DDBJ whole genome shotgun (WGS) entry which is preliminary data.</text>
</comment>
<organism evidence="4 5">
    <name type="scientific">Candidatus Berkelbacteria bacterium Licking1014_7</name>
    <dbReference type="NCBI Taxonomy" id="2017147"/>
    <lineage>
        <taxon>Bacteria</taxon>
        <taxon>Candidatus Berkelbacteria</taxon>
    </lineage>
</organism>
<reference evidence="4 5" key="1">
    <citation type="submission" date="2017-07" db="EMBL/GenBank/DDBJ databases">
        <title>Mechanisms for carbon and nitrogen cycling indicate functional differentiation within the Candidate Phyla Radiation.</title>
        <authorList>
            <person name="Danczak R.E."/>
            <person name="Johnston M.D."/>
            <person name="Kenah C."/>
            <person name="Slattery M."/>
            <person name="Wrighton K.C."/>
            <person name="Wilkins M.J."/>
        </authorList>
    </citation>
    <scope>NUCLEOTIDE SEQUENCE [LARGE SCALE GENOMIC DNA]</scope>
    <source>
        <strain evidence="4">Licking1014_7</strain>
    </source>
</reference>
<feature type="region of interest" description="Disordered" evidence="1">
    <location>
        <begin position="26"/>
        <end position="99"/>
    </location>
</feature>
<proteinExistence type="predicted"/>
<evidence type="ECO:0000313" key="4">
    <source>
        <dbReference type="EMBL" id="TSC92307.1"/>
    </source>
</evidence>
<name>A0A554LHI9_9BACT</name>
<sequence>MKILLCLILIFLPAIVGAQPDLPPLPSDTVLEDPESSSAASDIFFDNTSSSSSTSSSATDTATDTVADSTATTTTDTTADATTATTKTTSVTDTSTGADTWTVFGLSGGLALMALLILSGHKKRKEKNDTA</sequence>
<gene>
    <name evidence="4" type="ORF">CEN89_760</name>
</gene>